<proteinExistence type="predicted"/>
<dbReference type="STRING" id="536979.SAMN04488055_3687"/>
<evidence type="ECO:0000259" key="3">
    <source>
        <dbReference type="Pfam" id="PF17166"/>
    </source>
</evidence>
<dbReference type="Pfam" id="PF16391">
    <property type="entry name" value="DUF5000"/>
    <property type="match status" value="1"/>
</dbReference>
<dbReference type="EMBL" id="FSRA01000002">
    <property type="protein sequence ID" value="SIO39968.1"/>
    <property type="molecule type" value="Genomic_DNA"/>
</dbReference>
<organism evidence="4 5">
    <name type="scientific">Chitinophaga niabensis</name>
    <dbReference type="NCBI Taxonomy" id="536979"/>
    <lineage>
        <taxon>Bacteria</taxon>
        <taxon>Pseudomonadati</taxon>
        <taxon>Bacteroidota</taxon>
        <taxon>Chitinophagia</taxon>
        <taxon>Chitinophagales</taxon>
        <taxon>Chitinophagaceae</taxon>
        <taxon>Chitinophaga</taxon>
    </lineage>
</organism>
<dbReference type="PROSITE" id="PS51257">
    <property type="entry name" value="PROKAR_LIPOPROTEIN"/>
    <property type="match status" value="1"/>
</dbReference>
<evidence type="ECO:0000313" key="4">
    <source>
        <dbReference type="EMBL" id="SIO39968.1"/>
    </source>
</evidence>
<dbReference type="InterPro" id="IPR008979">
    <property type="entry name" value="Galactose-bd-like_sf"/>
</dbReference>
<reference evidence="4 5" key="1">
    <citation type="submission" date="2016-11" db="EMBL/GenBank/DDBJ databases">
        <authorList>
            <person name="Jaros S."/>
            <person name="Januszkiewicz K."/>
            <person name="Wedrychowicz H."/>
        </authorList>
    </citation>
    <scope>NUCLEOTIDE SEQUENCE [LARGE SCALE GENOMIC DNA]</scope>
    <source>
        <strain evidence="4 5">DSM 24787</strain>
    </source>
</reference>
<protein>
    <recommendedName>
        <fullName evidence="6">F5/8 type C domain-containing protein</fullName>
    </recommendedName>
</protein>
<evidence type="ECO:0000313" key="5">
    <source>
        <dbReference type="Proteomes" id="UP000185003"/>
    </source>
</evidence>
<dbReference type="InterPro" id="IPR032164">
    <property type="entry name" value="DUF5000"/>
</dbReference>
<dbReference type="SUPFAM" id="SSF49785">
    <property type="entry name" value="Galactose-binding domain-like"/>
    <property type="match status" value="1"/>
</dbReference>
<dbReference type="Pfam" id="PF17166">
    <property type="entry name" value="DUF5126"/>
    <property type="match status" value="1"/>
</dbReference>
<dbReference type="InterPro" id="IPR033431">
    <property type="entry name" value="DUF5126"/>
</dbReference>
<evidence type="ECO:0000259" key="1">
    <source>
        <dbReference type="Pfam" id="PF16323"/>
    </source>
</evidence>
<name>A0A1N6J6E8_9BACT</name>
<feature type="domain" description="DUF5126" evidence="3">
    <location>
        <begin position="123"/>
        <end position="225"/>
    </location>
</feature>
<dbReference type="AlphaFoldDB" id="A0A1N6J6E8"/>
<gene>
    <name evidence="4" type="ORF">SAMN04488055_3687</name>
</gene>
<dbReference type="RefSeq" id="WP_074243082.1">
    <property type="nucleotide sequence ID" value="NZ_FSRA01000002.1"/>
</dbReference>
<feature type="domain" description="DUF5000" evidence="2">
    <location>
        <begin position="256"/>
        <end position="401"/>
    </location>
</feature>
<dbReference type="OrthoDB" id="621114at2"/>
<dbReference type="Pfam" id="PF16323">
    <property type="entry name" value="DUF4959"/>
    <property type="match status" value="1"/>
</dbReference>
<evidence type="ECO:0000259" key="2">
    <source>
        <dbReference type="Pfam" id="PF16391"/>
    </source>
</evidence>
<dbReference type="Gene3D" id="2.60.120.260">
    <property type="entry name" value="Galactose-binding domain-like"/>
    <property type="match status" value="1"/>
</dbReference>
<feature type="domain" description="DUF4959" evidence="1">
    <location>
        <begin position="18"/>
        <end position="122"/>
    </location>
</feature>
<keyword evidence="5" id="KW-1185">Reference proteome</keyword>
<accession>A0A1N6J6E8</accession>
<dbReference type="InterPro" id="IPR032527">
    <property type="entry name" value="DUF4959"/>
</dbReference>
<dbReference type="Proteomes" id="UP000185003">
    <property type="component" value="Unassembled WGS sequence"/>
</dbReference>
<evidence type="ECO:0008006" key="6">
    <source>
        <dbReference type="Google" id="ProtNLM"/>
    </source>
</evidence>
<sequence length="404" mass="45090">MNRRHILILLLGLFLWSSCKEKGQLIYLDDSAPAPAPVTDVTVIQTAGGAKLHYKIPSDKNLLYVKAVYDIQPGVLRESKTSLFKDTLILEGFGDVKPHDVKIYSVGRNKKESAPVSATVTPLEPPVHSVFATLTLKETFGGASVTFQNPNEASLAIVLMRDTTGRGDWTDVTTYYTASPKGAFSARGFDTIPIKFATYVRDRWNNKSDTLTLTLKPIFETKLDRLGFKEVSLPTDVNIGHVFSNLSPRNISFLFNNIWGTANTNDCFHTRPNEPKMPQWFTFDIGAESNLSRFKLYHRGGTSGFYRGGDPKRFEIWGSNSPNTNGDFDASWTLLATFQSVKPSGSPLGTNTSEDEAFAVTNGEDFEFPPGTPSVRYIRFKTLETWGLFQYIYISELVFWGAKK</sequence>